<protein>
    <recommendedName>
        <fullName evidence="5">Lipoprotein</fullName>
    </recommendedName>
</protein>
<sequence>MLTRTRGAVLAIASLSLAACGTIHPGSAAVVDGRTISMDTLDRTAEAYCILTASAAKQQGITTVSNSEVRRQAVVGLVSVRVARDLAQQKDVSVPPSAYELTSAQRDELARSFPGADVDELAKAVSDSREVAAIAVGLAEKQTNQQATSENEAQFADLGQNAILAAFADSDVSFAPRFGLDAKGQQRAATGSVSVTPDDLEAPVDEELPASQRCS</sequence>
<dbReference type="RefSeq" id="WP_147393713.1">
    <property type="nucleotide sequence ID" value="NZ_JBHSOI010000002.1"/>
</dbReference>
<gene>
    <name evidence="3" type="ORF">DX116_18080</name>
</gene>
<dbReference type="Proteomes" id="UP000265581">
    <property type="component" value="Unassembled WGS sequence"/>
</dbReference>
<keyword evidence="2" id="KW-0732">Signal</keyword>
<evidence type="ECO:0000256" key="2">
    <source>
        <dbReference type="SAM" id="SignalP"/>
    </source>
</evidence>
<feature type="region of interest" description="Disordered" evidence="1">
    <location>
        <begin position="185"/>
        <end position="215"/>
    </location>
</feature>
<evidence type="ECO:0008006" key="5">
    <source>
        <dbReference type="Google" id="ProtNLM"/>
    </source>
</evidence>
<feature type="compositionally biased region" description="Acidic residues" evidence="1">
    <location>
        <begin position="198"/>
        <end position="208"/>
    </location>
</feature>
<dbReference type="PROSITE" id="PS51257">
    <property type="entry name" value="PROKAR_LIPOPROTEIN"/>
    <property type="match status" value="1"/>
</dbReference>
<evidence type="ECO:0000256" key="1">
    <source>
        <dbReference type="SAM" id="MobiDB-lite"/>
    </source>
</evidence>
<feature type="signal peptide" evidence="2">
    <location>
        <begin position="1"/>
        <end position="28"/>
    </location>
</feature>
<dbReference type="OrthoDB" id="3747139at2"/>
<dbReference type="AlphaFoldDB" id="A0A371P622"/>
<dbReference type="EMBL" id="QUBR01000002">
    <property type="protein sequence ID" value="REK70980.1"/>
    <property type="molecule type" value="Genomic_DNA"/>
</dbReference>
<proteinExistence type="predicted"/>
<organism evidence="3 4">
    <name type="scientific">Aeromicrobium endophyticum</name>
    <dbReference type="NCBI Taxonomy" id="2292704"/>
    <lineage>
        <taxon>Bacteria</taxon>
        <taxon>Bacillati</taxon>
        <taxon>Actinomycetota</taxon>
        <taxon>Actinomycetes</taxon>
        <taxon>Propionibacteriales</taxon>
        <taxon>Nocardioidaceae</taxon>
        <taxon>Aeromicrobium</taxon>
    </lineage>
</organism>
<accession>A0A371P622</accession>
<comment type="caution">
    <text evidence="3">The sequence shown here is derived from an EMBL/GenBank/DDBJ whole genome shotgun (WGS) entry which is preliminary data.</text>
</comment>
<feature type="chain" id="PRO_5016843810" description="Lipoprotein" evidence="2">
    <location>
        <begin position="29"/>
        <end position="215"/>
    </location>
</feature>
<keyword evidence="4" id="KW-1185">Reference proteome</keyword>
<name>A0A371P622_9ACTN</name>
<evidence type="ECO:0000313" key="3">
    <source>
        <dbReference type="EMBL" id="REK70980.1"/>
    </source>
</evidence>
<reference evidence="3 4" key="1">
    <citation type="submission" date="2018-08" db="EMBL/GenBank/DDBJ databases">
        <title>Aeromicrobium sp. M2KJ-4, whole genome shotgun sequence.</title>
        <authorList>
            <person name="Tuo L."/>
        </authorList>
    </citation>
    <scope>NUCLEOTIDE SEQUENCE [LARGE SCALE GENOMIC DNA]</scope>
    <source>
        <strain evidence="3 4">M2KJ-4</strain>
    </source>
</reference>
<evidence type="ECO:0000313" key="4">
    <source>
        <dbReference type="Proteomes" id="UP000265581"/>
    </source>
</evidence>